<dbReference type="EMBL" id="BK055796">
    <property type="protein sequence ID" value="DAE92843.1"/>
    <property type="molecule type" value="Genomic_DNA"/>
</dbReference>
<name>A0A8S5RU58_9CAUD</name>
<accession>A0A8S5RU58</accession>
<evidence type="ECO:0000313" key="1">
    <source>
        <dbReference type="EMBL" id="DAE92843.1"/>
    </source>
</evidence>
<reference evidence="1" key="1">
    <citation type="journal article" date="2021" name="Proc. Natl. Acad. Sci. U.S.A.">
        <title>A Catalog of Tens of Thousands of Viruses from Human Metagenomes Reveals Hidden Associations with Chronic Diseases.</title>
        <authorList>
            <person name="Tisza M.J."/>
            <person name="Buck C.B."/>
        </authorList>
    </citation>
    <scope>NUCLEOTIDE SEQUENCE</scope>
    <source>
        <strain evidence="1">Cttzo28</strain>
    </source>
</reference>
<organism evidence="1">
    <name type="scientific">Ackermannviridae sp</name>
    <dbReference type="NCBI Taxonomy" id="2831612"/>
    <lineage>
        <taxon>Viruses</taxon>
        <taxon>Duplodnaviria</taxon>
        <taxon>Heunggongvirae</taxon>
        <taxon>Uroviricota</taxon>
        <taxon>Caudoviricetes</taxon>
        <taxon>Pantevenvirales</taxon>
        <taxon>Ackermannviridae</taxon>
    </lineage>
</organism>
<proteinExistence type="predicted"/>
<sequence length="34" mass="3871">MKGDRGREESAAQYEYVRSPSAHKINNLEGYANE</sequence>
<protein>
    <submittedName>
        <fullName evidence="1">Uncharacterized protein</fullName>
    </submittedName>
</protein>